<protein>
    <submittedName>
        <fullName evidence="1">Uncharacterized protein</fullName>
    </submittedName>
</protein>
<organism evidence="1 2">
    <name type="scientific">Aureliella helgolandensis</name>
    <dbReference type="NCBI Taxonomy" id="2527968"/>
    <lineage>
        <taxon>Bacteria</taxon>
        <taxon>Pseudomonadati</taxon>
        <taxon>Planctomycetota</taxon>
        <taxon>Planctomycetia</taxon>
        <taxon>Pirellulales</taxon>
        <taxon>Pirellulaceae</taxon>
        <taxon>Aureliella</taxon>
    </lineage>
</organism>
<accession>A0A518G9T6</accession>
<dbReference type="EMBL" id="CP036298">
    <property type="protein sequence ID" value="QDV25329.1"/>
    <property type="molecule type" value="Genomic_DNA"/>
</dbReference>
<gene>
    <name evidence="1" type="ORF">Q31a_36530</name>
</gene>
<dbReference type="AlphaFoldDB" id="A0A518G9T6"/>
<evidence type="ECO:0000313" key="2">
    <source>
        <dbReference type="Proteomes" id="UP000318017"/>
    </source>
</evidence>
<keyword evidence="2" id="KW-1185">Reference proteome</keyword>
<dbReference type="KEGG" id="ahel:Q31a_36530"/>
<proteinExistence type="predicted"/>
<evidence type="ECO:0000313" key="1">
    <source>
        <dbReference type="EMBL" id="QDV25329.1"/>
    </source>
</evidence>
<name>A0A518G9T6_9BACT</name>
<reference evidence="1 2" key="1">
    <citation type="submission" date="2019-02" db="EMBL/GenBank/DDBJ databases">
        <title>Deep-cultivation of Planctomycetes and their phenomic and genomic characterization uncovers novel biology.</title>
        <authorList>
            <person name="Wiegand S."/>
            <person name="Jogler M."/>
            <person name="Boedeker C."/>
            <person name="Pinto D."/>
            <person name="Vollmers J."/>
            <person name="Rivas-Marin E."/>
            <person name="Kohn T."/>
            <person name="Peeters S.H."/>
            <person name="Heuer A."/>
            <person name="Rast P."/>
            <person name="Oberbeckmann S."/>
            <person name="Bunk B."/>
            <person name="Jeske O."/>
            <person name="Meyerdierks A."/>
            <person name="Storesund J.E."/>
            <person name="Kallscheuer N."/>
            <person name="Luecker S."/>
            <person name="Lage O.M."/>
            <person name="Pohl T."/>
            <person name="Merkel B.J."/>
            <person name="Hornburger P."/>
            <person name="Mueller R.-W."/>
            <person name="Bruemmer F."/>
            <person name="Labrenz M."/>
            <person name="Spormann A.M."/>
            <person name="Op den Camp H."/>
            <person name="Overmann J."/>
            <person name="Amann R."/>
            <person name="Jetten M.S.M."/>
            <person name="Mascher T."/>
            <person name="Medema M.H."/>
            <person name="Devos D.P."/>
            <person name="Kaster A.-K."/>
            <person name="Ovreas L."/>
            <person name="Rohde M."/>
            <person name="Galperin M.Y."/>
            <person name="Jogler C."/>
        </authorList>
    </citation>
    <scope>NUCLEOTIDE SEQUENCE [LARGE SCALE GENOMIC DNA]</scope>
    <source>
        <strain evidence="1 2">Q31a</strain>
    </source>
</reference>
<sequence length="522" mass="59526">MTEPTHFDNAAIESAIITQRLGPYLAGCFPEVWPLLTDFKPCLISSSLWVDGWSRFVELTQSSHNLRLLWALNAKNDDMSWTRVLLRLRSPTVIMVSRWPGDQWVLAELCKGLFRGDRFAQVVARRQFNNRICHGELGRLVDAYFQSHNSRDSTGDDRDQAGFLVAEYHAPINLNEHIDPLVFPYKNALQTEPASSEKWNTAARNCIHSFIAQDEYIPKQTLLSGLSAVPYFLPVQVARRVVEHSQERGYLQTVEKSFVSLPSMAKKSSRWTRGEVASELQALVDATRHTDSWTATCLSAIRWNFTGNASLNDEMGLLVPIWCRLRKIRATRAATICSAVKLHEVSSLLAILDLLGESLQEFDKNILRADEDQQRRRGEKSFRHMNDFLLQWKQITKAQHGESDDAISSWKSLNDVSFLLEHGNPIRNAYTEYRASWDEESENTNTKAPPEYSRATGNWIFTAELAKRLGLETRTITDARKKHTKRTADSHDEFGAWGVHSYGTFRRKVGGTNFVAYFVGER</sequence>
<dbReference type="Proteomes" id="UP000318017">
    <property type="component" value="Chromosome"/>
</dbReference>